<keyword evidence="7 9" id="KW-1133">Transmembrane helix</keyword>
<feature type="transmembrane region" description="Helical" evidence="9">
    <location>
        <begin position="133"/>
        <end position="166"/>
    </location>
</feature>
<dbReference type="PANTHER" id="PTHR14275">
    <property type="entry name" value="PROMETHIN"/>
    <property type="match status" value="1"/>
</dbReference>
<dbReference type="Pfam" id="PF16015">
    <property type="entry name" value="Promethin"/>
    <property type="match status" value="1"/>
</dbReference>
<sequence>MVTDIKEETKPVVEEVKKKAAGFVAGVHARLDRAKQNVKQKYQDLIDLLSSVTKEWVSPDDKAGQRMSSFRVPPAVNSFWESCKKYAAENPMMAMTILALVITCALPVIVFLTFALITLLVTFIGFLFVEGTLLGIASVFLGGVLLIVGFCTLSAVSCGLLAYLVASKVYTYFTGDTEPQRYLAKLPIIGYLFANIDHSGANGDAVKIPNGFEGDDAASDESLAHTD</sequence>
<dbReference type="InterPro" id="IPR029709">
    <property type="entry name" value="LDAF1"/>
</dbReference>
<comment type="subcellular location">
    <subcellularLocation>
        <location evidence="1">Endoplasmic reticulum membrane</location>
        <topology evidence="1">Multi-pass membrane protein</topology>
    </subcellularLocation>
    <subcellularLocation>
        <location evidence="2">Lipid droplet</location>
    </subcellularLocation>
</comment>
<evidence type="ECO:0000313" key="11">
    <source>
        <dbReference type="Proteomes" id="UP001642540"/>
    </source>
</evidence>
<accession>A0ABP1Q3U4</accession>
<evidence type="ECO:0000256" key="6">
    <source>
        <dbReference type="ARBA" id="ARBA00022824"/>
    </source>
</evidence>
<evidence type="ECO:0000256" key="4">
    <source>
        <dbReference type="ARBA" id="ARBA00022677"/>
    </source>
</evidence>
<keyword evidence="8 9" id="KW-0472">Membrane</keyword>
<comment type="similarity">
    <text evidence="3">Belongs to the LDAF1 family.</text>
</comment>
<gene>
    <name evidence="10" type="ORF">ODALV1_LOCUS6881</name>
</gene>
<evidence type="ECO:0000256" key="1">
    <source>
        <dbReference type="ARBA" id="ARBA00004477"/>
    </source>
</evidence>
<dbReference type="PANTHER" id="PTHR14275:SF0">
    <property type="entry name" value="LIPID DROPLET ASSEMBLY FACTOR 1"/>
    <property type="match status" value="1"/>
</dbReference>
<dbReference type="Proteomes" id="UP001642540">
    <property type="component" value="Unassembled WGS sequence"/>
</dbReference>
<feature type="transmembrane region" description="Helical" evidence="9">
    <location>
        <begin position="94"/>
        <end position="127"/>
    </location>
</feature>
<name>A0ABP1Q3U4_9HEXA</name>
<protein>
    <recommendedName>
        <fullName evidence="12">Promethin</fullName>
    </recommendedName>
</protein>
<reference evidence="10 11" key="1">
    <citation type="submission" date="2024-08" db="EMBL/GenBank/DDBJ databases">
        <authorList>
            <person name="Cucini C."/>
            <person name="Frati F."/>
        </authorList>
    </citation>
    <scope>NUCLEOTIDE SEQUENCE [LARGE SCALE GENOMIC DNA]</scope>
</reference>
<keyword evidence="11" id="KW-1185">Reference proteome</keyword>
<evidence type="ECO:0000256" key="2">
    <source>
        <dbReference type="ARBA" id="ARBA00004502"/>
    </source>
</evidence>
<evidence type="ECO:0000256" key="7">
    <source>
        <dbReference type="ARBA" id="ARBA00022989"/>
    </source>
</evidence>
<comment type="caution">
    <text evidence="10">The sequence shown here is derived from an EMBL/GenBank/DDBJ whole genome shotgun (WGS) entry which is preliminary data.</text>
</comment>
<organism evidence="10 11">
    <name type="scientific">Orchesella dallaii</name>
    <dbReference type="NCBI Taxonomy" id="48710"/>
    <lineage>
        <taxon>Eukaryota</taxon>
        <taxon>Metazoa</taxon>
        <taxon>Ecdysozoa</taxon>
        <taxon>Arthropoda</taxon>
        <taxon>Hexapoda</taxon>
        <taxon>Collembola</taxon>
        <taxon>Entomobryomorpha</taxon>
        <taxon>Entomobryoidea</taxon>
        <taxon>Orchesellidae</taxon>
        <taxon>Orchesellinae</taxon>
        <taxon>Orchesella</taxon>
    </lineage>
</organism>
<dbReference type="EMBL" id="CAXLJM020000022">
    <property type="protein sequence ID" value="CAL8087887.1"/>
    <property type="molecule type" value="Genomic_DNA"/>
</dbReference>
<evidence type="ECO:0000256" key="8">
    <source>
        <dbReference type="ARBA" id="ARBA00023136"/>
    </source>
</evidence>
<evidence type="ECO:0000256" key="3">
    <source>
        <dbReference type="ARBA" id="ARBA00007618"/>
    </source>
</evidence>
<keyword evidence="6" id="KW-0256">Endoplasmic reticulum</keyword>
<keyword evidence="4" id="KW-0551">Lipid droplet</keyword>
<evidence type="ECO:0000256" key="5">
    <source>
        <dbReference type="ARBA" id="ARBA00022692"/>
    </source>
</evidence>
<proteinExistence type="inferred from homology"/>
<evidence type="ECO:0008006" key="12">
    <source>
        <dbReference type="Google" id="ProtNLM"/>
    </source>
</evidence>
<evidence type="ECO:0000313" key="10">
    <source>
        <dbReference type="EMBL" id="CAL8087887.1"/>
    </source>
</evidence>
<keyword evidence="5 9" id="KW-0812">Transmembrane</keyword>
<evidence type="ECO:0000256" key="9">
    <source>
        <dbReference type="SAM" id="Phobius"/>
    </source>
</evidence>